<feature type="binding site" evidence="8">
    <location>
        <position position="17"/>
    </location>
    <ligand>
        <name>Mg(2+)</name>
        <dbReference type="ChEBI" id="CHEBI:18420"/>
    </ligand>
</feature>
<comment type="catalytic activity">
    <reaction evidence="8">
        <text>shikimate + ATP = 3-phosphoshikimate + ADP + H(+)</text>
        <dbReference type="Rhea" id="RHEA:13121"/>
        <dbReference type="ChEBI" id="CHEBI:15378"/>
        <dbReference type="ChEBI" id="CHEBI:30616"/>
        <dbReference type="ChEBI" id="CHEBI:36208"/>
        <dbReference type="ChEBI" id="CHEBI:145989"/>
        <dbReference type="ChEBI" id="CHEBI:456216"/>
        <dbReference type="EC" id="2.7.1.71"/>
    </reaction>
</comment>
<evidence type="ECO:0000256" key="2">
    <source>
        <dbReference type="ARBA" id="ARBA00022605"/>
    </source>
</evidence>
<dbReference type="Proteomes" id="UP000886818">
    <property type="component" value="Chromosome"/>
</dbReference>
<feature type="binding site" evidence="8">
    <location>
        <position position="117"/>
    </location>
    <ligand>
        <name>ATP</name>
        <dbReference type="ChEBI" id="CHEBI:30616"/>
    </ligand>
</feature>
<feature type="binding site" evidence="8">
    <location>
        <position position="80"/>
    </location>
    <ligand>
        <name>substrate</name>
    </ligand>
</feature>
<keyword evidence="8" id="KW-0479">Metal-binding</keyword>
<comment type="cofactor">
    <cofactor evidence="8">
        <name>Mg(2+)</name>
        <dbReference type="ChEBI" id="CHEBI:18420"/>
    </cofactor>
    <text evidence="8">Binds 1 Mg(2+) ion per subunit.</text>
</comment>
<evidence type="ECO:0000256" key="8">
    <source>
        <dbReference type="HAMAP-Rule" id="MF_00109"/>
    </source>
</evidence>
<gene>
    <name evidence="8" type="primary">aroK</name>
    <name evidence="9" type="ORF">KVH43_09535</name>
</gene>
<dbReference type="PANTHER" id="PTHR21087">
    <property type="entry name" value="SHIKIMATE KINASE"/>
    <property type="match status" value="1"/>
</dbReference>
<evidence type="ECO:0000256" key="7">
    <source>
        <dbReference type="ARBA" id="ARBA00023141"/>
    </source>
</evidence>
<evidence type="ECO:0000313" key="10">
    <source>
        <dbReference type="Proteomes" id="UP000886818"/>
    </source>
</evidence>
<accession>A0ABX8RB01</accession>
<dbReference type="GO" id="GO:0016301">
    <property type="term" value="F:kinase activity"/>
    <property type="evidence" value="ECO:0007669"/>
    <property type="project" value="UniProtKB-KW"/>
</dbReference>
<keyword evidence="3 8" id="KW-0808">Transferase</keyword>
<keyword evidence="4 8" id="KW-0547">Nucleotide-binding</keyword>
<feature type="binding site" evidence="8">
    <location>
        <position position="58"/>
    </location>
    <ligand>
        <name>substrate</name>
    </ligand>
</feature>
<keyword evidence="7 8" id="KW-0057">Aromatic amino acid biosynthesis</keyword>
<dbReference type="PROSITE" id="PS01128">
    <property type="entry name" value="SHIKIMATE_KINASE"/>
    <property type="match status" value="1"/>
</dbReference>
<keyword evidence="5 8" id="KW-0418">Kinase</keyword>
<evidence type="ECO:0000256" key="5">
    <source>
        <dbReference type="ARBA" id="ARBA00022777"/>
    </source>
</evidence>
<keyword evidence="8" id="KW-0963">Cytoplasm</keyword>
<comment type="subunit">
    <text evidence="8">Monomer.</text>
</comment>
<dbReference type="Pfam" id="PF01202">
    <property type="entry name" value="SKI"/>
    <property type="match status" value="1"/>
</dbReference>
<evidence type="ECO:0000313" key="9">
    <source>
        <dbReference type="EMBL" id="QXM05612.1"/>
    </source>
</evidence>
<feature type="binding site" evidence="8">
    <location>
        <begin position="13"/>
        <end position="18"/>
    </location>
    <ligand>
        <name>ATP</name>
        <dbReference type="ChEBI" id="CHEBI:30616"/>
    </ligand>
</feature>
<dbReference type="PANTHER" id="PTHR21087:SF16">
    <property type="entry name" value="SHIKIMATE KINASE 1, CHLOROPLASTIC"/>
    <property type="match status" value="1"/>
</dbReference>
<reference evidence="9" key="1">
    <citation type="submission" date="2021-07" db="EMBL/GenBank/DDBJ databases">
        <title>Complete genome sequence of Crassaminicella sp. 143-21, isolated from a deep-sea hydrothermal vent.</title>
        <authorList>
            <person name="Li X."/>
        </authorList>
    </citation>
    <scope>NUCLEOTIDE SEQUENCE</scope>
    <source>
        <strain evidence="9">143-21</strain>
    </source>
</reference>
<feature type="binding site" evidence="8">
    <location>
        <position position="35"/>
    </location>
    <ligand>
        <name>substrate</name>
    </ligand>
</feature>
<dbReference type="InterPro" id="IPR000623">
    <property type="entry name" value="Shikimate_kinase/TSH1"/>
</dbReference>
<sequence>MKMRNIVLIGMPGCGKTTIGKLLAESLNMKFCDVDAYIQENTKKSISEIFKEGEAVFRSIERKAVEKISKEYNIVISTGGGVVKSFVNIQNLKKNGIIIFINRPIEKIFEDIDISTRPLIKDRKEKLYLLYKERYALYKKYCDIEVMNTQTLKEVVEKIINSLSGDEKIENINH</sequence>
<proteinExistence type="inferred from homology"/>
<evidence type="ECO:0000256" key="6">
    <source>
        <dbReference type="ARBA" id="ARBA00022840"/>
    </source>
</evidence>
<dbReference type="InterPro" id="IPR023000">
    <property type="entry name" value="Shikimate_kinase_CS"/>
</dbReference>
<comment type="function">
    <text evidence="8">Catalyzes the specific phosphorylation of the 3-hydroxyl group of shikimic acid using ATP as a cosubstrate.</text>
</comment>
<keyword evidence="8" id="KW-0460">Magnesium</keyword>
<keyword evidence="2 8" id="KW-0028">Amino-acid biosynthesis</keyword>
<comment type="pathway">
    <text evidence="8">Metabolic intermediate biosynthesis; chorismate biosynthesis; chorismate from D-erythrose 4-phosphate and phosphoenolpyruvate: step 5/7.</text>
</comment>
<feature type="binding site" evidence="8">
    <location>
        <position position="134"/>
    </location>
    <ligand>
        <name>substrate</name>
    </ligand>
</feature>
<dbReference type="CDD" id="cd00464">
    <property type="entry name" value="SK"/>
    <property type="match status" value="1"/>
</dbReference>
<organism evidence="9 10">
    <name type="scientific">Crassaminicella indica</name>
    <dbReference type="NCBI Taxonomy" id="2855394"/>
    <lineage>
        <taxon>Bacteria</taxon>
        <taxon>Bacillati</taxon>
        <taxon>Bacillota</taxon>
        <taxon>Clostridia</taxon>
        <taxon>Eubacteriales</taxon>
        <taxon>Clostridiaceae</taxon>
        <taxon>Crassaminicella</taxon>
    </lineage>
</organism>
<dbReference type="HAMAP" id="MF_00109">
    <property type="entry name" value="Shikimate_kinase"/>
    <property type="match status" value="1"/>
</dbReference>
<evidence type="ECO:0000256" key="3">
    <source>
        <dbReference type="ARBA" id="ARBA00022679"/>
    </source>
</evidence>
<protein>
    <recommendedName>
        <fullName evidence="8">Shikimate kinase</fullName>
        <shortName evidence="8">SK</shortName>
        <ecNumber evidence="8">2.7.1.71</ecNumber>
    </recommendedName>
</protein>
<dbReference type="EMBL" id="CP078093">
    <property type="protein sequence ID" value="QXM05612.1"/>
    <property type="molecule type" value="Genomic_DNA"/>
</dbReference>
<evidence type="ECO:0000256" key="4">
    <source>
        <dbReference type="ARBA" id="ARBA00022741"/>
    </source>
</evidence>
<dbReference type="InterPro" id="IPR031322">
    <property type="entry name" value="Shikimate/glucono_kinase"/>
</dbReference>
<comment type="similarity">
    <text evidence="1 8">Belongs to the shikimate kinase family.</text>
</comment>
<comment type="subcellular location">
    <subcellularLocation>
        <location evidence="8">Cytoplasm</location>
    </subcellularLocation>
</comment>
<evidence type="ECO:0000256" key="1">
    <source>
        <dbReference type="ARBA" id="ARBA00006997"/>
    </source>
</evidence>
<dbReference type="EC" id="2.7.1.71" evidence="8"/>
<keyword evidence="6 8" id="KW-0067">ATP-binding</keyword>
<name>A0ABX8RB01_9CLOT</name>
<keyword evidence="10" id="KW-1185">Reference proteome</keyword>
<comment type="caution">
    <text evidence="8">Lacks conserved residue(s) required for the propagation of feature annotation.</text>
</comment>